<dbReference type="Proteomes" id="UP001054837">
    <property type="component" value="Unassembled WGS sequence"/>
</dbReference>
<dbReference type="AlphaFoldDB" id="A0AAV4UE68"/>
<dbReference type="EMBL" id="BPLQ01011128">
    <property type="protein sequence ID" value="GIY55830.1"/>
    <property type="molecule type" value="Genomic_DNA"/>
</dbReference>
<reference evidence="1 2" key="1">
    <citation type="submission" date="2021-06" db="EMBL/GenBank/DDBJ databases">
        <title>Caerostris darwini draft genome.</title>
        <authorList>
            <person name="Kono N."/>
            <person name="Arakawa K."/>
        </authorList>
    </citation>
    <scope>NUCLEOTIDE SEQUENCE [LARGE SCALE GENOMIC DNA]</scope>
</reference>
<organism evidence="1 2">
    <name type="scientific">Caerostris darwini</name>
    <dbReference type="NCBI Taxonomy" id="1538125"/>
    <lineage>
        <taxon>Eukaryota</taxon>
        <taxon>Metazoa</taxon>
        <taxon>Ecdysozoa</taxon>
        <taxon>Arthropoda</taxon>
        <taxon>Chelicerata</taxon>
        <taxon>Arachnida</taxon>
        <taxon>Araneae</taxon>
        <taxon>Araneomorphae</taxon>
        <taxon>Entelegynae</taxon>
        <taxon>Araneoidea</taxon>
        <taxon>Araneidae</taxon>
        <taxon>Caerostris</taxon>
    </lineage>
</organism>
<comment type="caution">
    <text evidence="1">The sequence shown here is derived from an EMBL/GenBank/DDBJ whole genome shotgun (WGS) entry which is preliminary data.</text>
</comment>
<accession>A0AAV4UE68</accession>
<name>A0AAV4UE68_9ARAC</name>
<proteinExistence type="predicted"/>
<sequence>MIKPTGKSLCESRSALKLANIRFYRLGNGPRSFTSPDIGNLEQSEIQKAIISNPNYYLSGSENTILLSTSELLYFRPPSAQTRVRVCNS</sequence>
<gene>
    <name evidence="1" type="ORF">CDAR_193691</name>
</gene>
<protein>
    <submittedName>
        <fullName evidence="1">Uncharacterized protein</fullName>
    </submittedName>
</protein>
<evidence type="ECO:0000313" key="2">
    <source>
        <dbReference type="Proteomes" id="UP001054837"/>
    </source>
</evidence>
<keyword evidence="2" id="KW-1185">Reference proteome</keyword>
<evidence type="ECO:0000313" key="1">
    <source>
        <dbReference type="EMBL" id="GIY55830.1"/>
    </source>
</evidence>